<sequence length="657" mass="75115">MARYQQIQEIRQQRLIADNIQGQIPLGFVSNSELLFGLRPSDAPKNALVLGLPGTGKTNACRVLVDGFLKNTDATVVFFDKKGSEKCLYPYLLQVLDKSQILFLSPEKNLCDNPFCPPHQSINHQEWYRIICNVLLPSLGIRFEAGNALIAGAYKAKQYLPEGVNPCLFDIYPRLVELRPRRYDEHVKADYYSRGEFRLEMCLMNQQKGFSYRQGIPFDIYRKKRFIGIDLSRTDDFTSKLIVESFVAKVFHYQIAQGRDEDASWVLCFDEAQHYYSSEKIQTFTGISPLEEYIRMTRSTGIWQILANQSYSALSHGARTMVGSKILFKIDSTELKFLRDSMMLSEDEIQMADNLNIGEALVKLDSRPGTPVFKITVPEFRISNGPITENIFEPVHEKYDCQPIPEEERIRIINQILGEKEKPKPMTEIKREVAMNDNKKIHEFLINISEKPFLQFTERLADLKFGESIAEADRIKKLLIDQDYVVEYKIKLKKGRGSKSSCLGIASAGKDYLIGNGYKPVRIIEGKSGFLHSLIVNKLIKPFYESQYQVEIEGKNKGFDCDLAVSDEDKKLIAVEVSFTTTSDGEIRNIVRNINAGYEKVQIIVVAISKEGKSIVEDETRAMAKKQIFQEAFSRDLEESIYSKVQVLTLKEFRDMA</sequence>
<dbReference type="AlphaFoldDB" id="A0A1F5RIN4"/>
<evidence type="ECO:0000313" key="1">
    <source>
        <dbReference type="EMBL" id="OGF14043.1"/>
    </source>
</evidence>
<protein>
    <recommendedName>
        <fullName evidence="3">Helicase HerA central domain-containing protein</fullName>
    </recommendedName>
</protein>
<gene>
    <name evidence="1" type="ORF">A2024_05780</name>
</gene>
<dbReference type="PANTHER" id="PTHR30121">
    <property type="entry name" value="UNCHARACTERIZED PROTEIN YJGR-RELATED"/>
    <property type="match status" value="1"/>
</dbReference>
<dbReference type="PANTHER" id="PTHR30121:SF6">
    <property type="entry name" value="SLR6007 PROTEIN"/>
    <property type="match status" value="1"/>
</dbReference>
<dbReference type="InterPro" id="IPR027417">
    <property type="entry name" value="P-loop_NTPase"/>
</dbReference>
<evidence type="ECO:0008006" key="3">
    <source>
        <dbReference type="Google" id="ProtNLM"/>
    </source>
</evidence>
<dbReference type="EMBL" id="MFFM01000009">
    <property type="protein sequence ID" value="OGF14043.1"/>
    <property type="molecule type" value="Genomic_DNA"/>
</dbReference>
<proteinExistence type="predicted"/>
<organism evidence="1 2">
    <name type="scientific">Candidatus Edwardsbacteria bacterium GWF2_54_11</name>
    <dbReference type="NCBI Taxonomy" id="1817851"/>
    <lineage>
        <taxon>Bacteria</taxon>
        <taxon>Candidatus Edwardsiibacteriota</taxon>
    </lineage>
</organism>
<name>A0A1F5RIN4_9BACT</name>
<accession>A0A1F5RIN4</accession>
<dbReference type="Proteomes" id="UP000177230">
    <property type="component" value="Unassembled WGS sequence"/>
</dbReference>
<dbReference type="Gene3D" id="3.40.50.300">
    <property type="entry name" value="P-loop containing nucleotide triphosphate hydrolases"/>
    <property type="match status" value="2"/>
</dbReference>
<evidence type="ECO:0000313" key="2">
    <source>
        <dbReference type="Proteomes" id="UP000177230"/>
    </source>
</evidence>
<dbReference type="SUPFAM" id="SSF52540">
    <property type="entry name" value="P-loop containing nucleoside triphosphate hydrolases"/>
    <property type="match status" value="1"/>
</dbReference>
<reference evidence="1 2" key="1">
    <citation type="journal article" date="2016" name="Nat. Commun.">
        <title>Thousands of microbial genomes shed light on interconnected biogeochemical processes in an aquifer system.</title>
        <authorList>
            <person name="Anantharaman K."/>
            <person name="Brown C.T."/>
            <person name="Hug L.A."/>
            <person name="Sharon I."/>
            <person name="Castelle C.J."/>
            <person name="Probst A.J."/>
            <person name="Thomas B.C."/>
            <person name="Singh A."/>
            <person name="Wilkins M.J."/>
            <person name="Karaoz U."/>
            <person name="Brodie E.L."/>
            <person name="Williams K.H."/>
            <person name="Hubbard S.S."/>
            <person name="Banfield J.F."/>
        </authorList>
    </citation>
    <scope>NUCLEOTIDE SEQUENCE [LARGE SCALE GENOMIC DNA]</scope>
</reference>
<dbReference type="InterPro" id="IPR051162">
    <property type="entry name" value="T4SS_component"/>
</dbReference>
<comment type="caution">
    <text evidence="1">The sequence shown here is derived from an EMBL/GenBank/DDBJ whole genome shotgun (WGS) entry which is preliminary data.</text>
</comment>